<accession>A0A6M3L041</accession>
<keyword evidence="1" id="KW-0175">Coiled coil</keyword>
<keyword evidence="2" id="KW-0472">Membrane</keyword>
<protein>
    <submittedName>
        <fullName evidence="3">Putative tail tape measure protein</fullName>
    </submittedName>
</protein>
<name>A0A6M3L041_9ZZZZ</name>
<dbReference type="EMBL" id="MT142720">
    <property type="protein sequence ID" value="QJA87610.1"/>
    <property type="molecule type" value="Genomic_DNA"/>
</dbReference>
<evidence type="ECO:0000313" key="3">
    <source>
        <dbReference type="EMBL" id="QJA87610.1"/>
    </source>
</evidence>
<keyword evidence="2" id="KW-1133">Transmembrane helix</keyword>
<sequence length="679" mass="72976">MADVLSELVVKITTDAKGLKTGLSSAEKDTEESSKRMSESIQKVGIAMAAAGAVITAAFGLMVKSAMEVESTRAAFESLAKSNGQAASDILDALQKASAGTITNSDLMLAANRAMVLGVAKNSDQFTSLMEIARDRAKTMGISVTQAFNDIVTGIGRGSPLILDNLGLVINATEANEIYAKTIGKSVSDLSEAEKQQALLNAVLEQGQKSLDKTSQATMTASEQFQAAKASVTNLTDQIGTYLLPVTQDILLAIQPLIDNMITWAKENPELAKTLTLIAAALGVFLGVVGTAIFLIPKLKAAWISLQLIFTASPWGAIIAGIGLLIAAGILLWQNWDKVSGFFVDAWSNMKIMVLNAIDSMLGYLEKFVGWIPFFSGKITEAREAISNMVQAEKVSSDLRDIQKALADTNEIIEEHTETIGLDTKALEDNSKALEEQKKARLELIDKINKTRQEYEYERSAAGRLRITLQDVIFALFDMGKTSEEVTFKLEGLGSESDNVNSVLEAFNLTAQDVNDILNKQTVAIDATTDAYKEQANAIKTAAEAQANAARAAGYTGSGAGFGTGNIMAGMSPYQVAYHLGYDFDNLTPSQYAEISRITGIANFDRGGIVSGAIGQPQLALVHGGETVIPANESMGGVTINFTEPMFFDREDTMNRFVEKIRKGIQRQDRIRFGSAYNG</sequence>
<feature type="transmembrane region" description="Helical" evidence="2">
    <location>
        <begin position="308"/>
        <end position="333"/>
    </location>
</feature>
<reference evidence="3" key="1">
    <citation type="submission" date="2020-03" db="EMBL/GenBank/DDBJ databases">
        <title>The deep terrestrial virosphere.</title>
        <authorList>
            <person name="Holmfeldt K."/>
            <person name="Nilsson E."/>
            <person name="Simone D."/>
            <person name="Lopez-Fernandez M."/>
            <person name="Wu X."/>
            <person name="de Brujin I."/>
            <person name="Lundin D."/>
            <person name="Andersson A."/>
            <person name="Bertilsson S."/>
            <person name="Dopson M."/>
        </authorList>
    </citation>
    <scope>NUCLEOTIDE SEQUENCE</scope>
    <source>
        <strain evidence="3">MM415B02940</strain>
    </source>
</reference>
<evidence type="ECO:0000256" key="1">
    <source>
        <dbReference type="SAM" id="Coils"/>
    </source>
</evidence>
<feature type="transmembrane region" description="Helical" evidence="2">
    <location>
        <begin position="44"/>
        <end position="63"/>
    </location>
</feature>
<organism evidence="3">
    <name type="scientific">viral metagenome</name>
    <dbReference type="NCBI Taxonomy" id="1070528"/>
    <lineage>
        <taxon>unclassified sequences</taxon>
        <taxon>metagenomes</taxon>
        <taxon>organismal metagenomes</taxon>
    </lineage>
</organism>
<keyword evidence="2" id="KW-0812">Transmembrane</keyword>
<gene>
    <name evidence="3" type="ORF">MM415B02940_0010</name>
</gene>
<feature type="transmembrane region" description="Helical" evidence="2">
    <location>
        <begin position="275"/>
        <end position="296"/>
    </location>
</feature>
<proteinExistence type="predicted"/>
<evidence type="ECO:0000256" key="2">
    <source>
        <dbReference type="SAM" id="Phobius"/>
    </source>
</evidence>
<dbReference type="AlphaFoldDB" id="A0A6M3L041"/>
<feature type="coiled-coil region" evidence="1">
    <location>
        <begin position="399"/>
        <end position="454"/>
    </location>
</feature>